<organism evidence="5 6">
    <name type="scientific">Gilvimarinus xylanilyticus</name>
    <dbReference type="NCBI Taxonomy" id="2944139"/>
    <lineage>
        <taxon>Bacteria</taxon>
        <taxon>Pseudomonadati</taxon>
        <taxon>Pseudomonadota</taxon>
        <taxon>Gammaproteobacteria</taxon>
        <taxon>Cellvibrionales</taxon>
        <taxon>Cellvibrionaceae</taxon>
        <taxon>Gilvimarinus</taxon>
    </lineage>
</organism>
<dbReference type="InterPro" id="IPR001845">
    <property type="entry name" value="HTH_ArsR_DNA-bd_dom"/>
</dbReference>
<evidence type="ECO:0000256" key="3">
    <source>
        <dbReference type="ARBA" id="ARBA00023163"/>
    </source>
</evidence>
<gene>
    <name evidence="5" type="ORF">M6D89_02245</name>
</gene>
<dbReference type="Gene3D" id="1.10.10.10">
    <property type="entry name" value="Winged helix-like DNA-binding domain superfamily/Winged helix DNA-binding domain"/>
    <property type="match status" value="1"/>
</dbReference>
<evidence type="ECO:0000313" key="5">
    <source>
        <dbReference type="EMBL" id="MCP8898115.1"/>
    </source>
</evidence>
<feature type="domain" description="HTH arsR-type" evidence="4">
    <location>
        <begin position="10"/>
        <end position="101"/>
    </location>
</feature>
<dbReference type="NCBIfam" id="NF033788">
    <property type="entry name" value="HTH_metalloreg"/>
    <property type="match status" value="1"/>
</dbReference>
<accession>A0A9X2I0L0</accession>
<dbReference type="InterPro" id="IPR051081">
    <property type="entry name" value="HTH_MetalResp_TranReg"/>
</dbReference>
<dbReference type="CDD" id="cd00090">
    <property type="entry name" value="HTH_ARSR"/>
    <property type="match status" value="1"/>
</dbReference>
<dbReference type="GO" id="GO:0003677">
    <property type="term" value="F:DNA binding"/>
    <property type="evidence" value="ECO:0007669"/>
    <property type="project" value="UniProtKB-KW"/>
</dbReference>
<evidence type="ECO:0000256" key="2">
    <source>
        <dbReference type="ARBA" id="ARBA00023125"/>
    </source>
</evidence>
<dbReference type="InterPro" id="IPR011991">
    <property type="entry name" value="ArsR-like_HTH"/>
</dbReference>
<dbReference type="Proteomes" id="UP001139319">
    <property type="component" value="Unassembled WGS sequence"/>
</dbReference>
<evidence type="ECO:0000313" key="6">
    <source>
        <dbReference type="Proteomes" id="UP001139319"/>
    </source>
</evidence>
<dbReference type="GO" id="GO:0003700">
    <property type="term" value="F:DNA-binding transcription factor activity"/>
    <property type="evidence" value="ECO:0007669"/>
    <property type="project" value="InterPro"/>
</dbReference>
<dbReference type="SUPFAM" id="SSF46785">
    <property type="entry name" value="Winged helix' DNA-binding domain"/>
    <property type="match status" value="1"/>
</dbReference>
<keyword evidence="3" id="KW-0804">Transcription</keyword>
<proteinExistence type="predicted"/>
<dbReference type="InterPro" id="IPR036390">
    <property type="entry name" value="WH_DNA-bd_sf"/>
</dbReference>
<dbReference type="PROSITE" id="PS50987">
    <property type="entry name" value="HTH_ARSR_2"/>
    <property type="match status" value="1"/>
</dbReference>
<dbReference type="PANTHER" id="PTHR33154">
    <property type="entry name" value="TRANSCRIPTIONAL REGULATOR, ARSR FAMILY"/>
    <property type="match status" value="1"/>
</dbReference>
<keyword evidence="1" id="KW-0805">Transcription regulation</keyword>
<dbReference type="RefSeq" id="WP_253966405.1">
    <property type="nucleotide sequence ID" value="NZ_JAMFTH010000001.1"/>
</dbReference>
<keyword evidence="2" id="KW-0238">DNA-binding</keyword>
<dbReference type="SMART" id="SM00418">
    <property type="entry name" value="HTH_ARSR"/>
    <property type="match status" value="1"/>
</dbReference>
<dbReference type="PANTHER" id="PTHR33154:SF28">
    <property type="entry name" value="HTH-TYPE TRANSCRIPTIONAL REGULATOR YGAV-RELATED"/>
    <property type="match status" value="1"/>
</dbReference>
<dbReference type="InterPro" id="IPR036388">
    <property type="entry name" value="WH-like_DNA-bd_sf"/>
</dbReference>
<dbReference type="PRINTS" id="PR00778">
    <property type="entry name" value="HTHARSR"/>
</dbReference>
<reference evidence="5" key="2">
    <citation type="submission" date="2023-01" db="EMBL/GenBank/DDBJ databases">
        <title>Gilvimarinus xylanilyticus HB14 isolated from Caulerpa lentillifera aquaculture base in Hainan, China.</title>
        <authorList>
            <person name="Zhang Y.-J."/>
        </authorList>
    </citation>
    <scope>NUCLEOTIDE SEQUENCE</scope>
    <source>
        <strain evidence="5">HB14</strain>
    </source>
</reference>
<keyword evidence="6" id="KW-1185">Reference proteome</keyword>
<evidence type="ECO:0000259" key="4">
    <source>
        <dbReference type="PROSITE" id="PS50987"/>
    </source>
</evidence>
<reference evidence="5" key="1">
    <citation type="submission" date="2022-05" db="EMBL/GenBank/DDBJ databases">
        <authorList>
            <person name="Sun H.-N."/>
        </authorList>
    </citation>
    <scope>NUCLEOTIDE SEQUENCE</scope>
    <source>
        <strain evidence="5">HB14</strain>
    </source>
</reference>
<protein>
    <submittedName>
        <fullName evidence="5">Metalloregulator ArsR/SmtB family transcription factor</fullName>
    </submittedName>
</protein>
<evidence type="ECO:0000256" key="1">
    <source>
        <dbReference type="ARBA" id="ARBA00023015"/>
    </source>
</evidence>
<comment type="caution">
    <text evidence="5">The sequence shown here is derived from an EMBL/GenBank/DDBJ whole genome shotgun (WGS) entry which is preliminary data.</text>
</comment>
<dbReference type="Pfam" id="PF01022">
    <property type="entry name" value="HTH_5"/>
    <property type="match status" value="1"/>
</dbReference>
<dbReference type="EMBL" id="JAMFTH010000001">
    <property type="protein sequence ID" value="MCP8898115.1"/>
    <property type="molecule type" value="Genomic_DNA"/>
</dbReference>
<name>A0A9X2I0L0_9GAMM</name>
<sequence length="101" mass="11109">MNQSMTPEQLQANATQAAGLLKMLANEKRLMILCALINGEMSVSDLNTQVPLSQSALSQHLAALREAELVSTRRDSQKIYYCLNGDAAVRIIEVLQSIYCP</sequence>
<dbReference type="AlphaFoldDB" id="A0A9X2I0L0"/>